<dbReference type="OrthoDB" id="597977at2"/>
<comment type="caution">
    <text evidence="2">The sequence shown here is derived from an EMBL/GenBank/DDBJ whole genome shotgun (WGS) entry which is preliminary data.</text>
</comment>
<dbReference type="InterPro" id="IPR041657">
    <property type="entry name" value="HTH_17"/>
</dbReference>
<dbReference type="InterPro" id="IPR010093">
    <property type="entry name" value="SinI_DNA-bd"/>
</dbReference>
<dbReference type="Pfam" id="PF12728">
    <property type="entry name" value="HTH_17"/>
    <property type="match status" value="1"/>
</dbReference>
<protein>
    <submittedName>
        <fullName evidence="2">DNA-binding protein</fullName>
    </submittedName>
</protein>
<dbReference type="GO" id="GO:0003677">
    <property type="term" value="F:DNA binding"/>
    <property type="evidence" value="ECO:0007669"/>
    <property type="project" value="UniProtKB-KW"/>
</dbReference>
<accession>A0A364RIF9</accession>
<dbReference type="RefSeq" id="WP_112304256.1">
    <property type="nucleotide sequence ID" value="NZ_QMDV01000001.1"/>
</dbReference>
<dbReference type="Proteomes" id="UP000251692">
    <property type="component" value="Unassembled WGS sequence"/>
</dbReference>
<evidence type="ECO:0000259" key="1">
    <source>
        <dbReference type="Pfam" id="PF12728"/>
    </source>
</evidence>
<evidence type="ECO:0000313" key="3">
    <source>
        <dbReference type="Proteomes" id="UP000251692"/>
    </source>
</evidence>
<sequence length="109" mass="12664">MSNPFEELSERLLNIEKILFELNFRDNLQFKSSNSSHPLTVKEAAEFLNLAVPTIYSLVSKRKLPVNKRGNKLYFYEQELSEWVKTGRKKTLHEIDNTAFLTKGKSQVS</sequence>
<gene>
    <name evidence="2" type="ORF">DP923_03155</name>
</gene>
<keyword evidence="3" id="KW-1185">Reference proteome</keyword>
<evidence type="ECO:0000313" key="2">
    <source>
        <dbReference type="EMBL" id="RAU84064.1"/>
    </source>
</evidence>
<name>A0A364RIF9_9BACT</name>
<dbReference type="EMBL" id="QMDV01000001">
    <property type="protein sequence ID" value="RAU84064.1"/>
    <property type="molecule type" value="Genomic_DNA"/>
</dbReference>
<proteinExistence type="predicted"/>
<dbReference type="NCBIfam" id="TIGR01764">
    <property type="entry name" value="excise"/>
    <property type="match status" value="1"/>
</dbReference>
<reference evidence="2 3" key="2">
    <citation type="submission" date="2018-07" db="EMBL/GenBank/DDBJ databases">
        <title>Pontibacter sp. 2b14 genomic sequence and assembly.</title>
        <authorList>
            <person name="Du Z.-J."/>
        </authorList>
    </citation>
    <scope>NUCLEOTIDE SEQUENCE [LARGE SCALE GENOMIC DNA]</scope>
    <source>
        <strain evidence="2 3">2b14</strain>
    </source>
</reference>
<keyword evidence="2" id="KW-0238">DNA-binding</keyword>
<dbReference type="InterPro" id="IPR009061">
    <property type="entry name" value="DNA-bd_dom_put_sf"/>
</dbReference>
<dbReference type="AlphaFoldDB" id="A0A364RIF9"/>
<organism evidence="2 3">
    <name type="scientific">Pontibacter arcticus</name>
    <dbReference type="NCBI Taxonomy" id="2080288"/>
    <lineage>
        <taxon>Bacteria</taxon>
        <taxon>Pseudomonadati</taxon>
        <taxon>Bacteroidota</taxon>
        <taxon>Cytophagia</taxon>
        <taxon>Cytophagales</taxon>
        <taxon>Hymenobacteraceae</taxon>
        <taxon>Pontibacter</taxon>
    </lineage>
</organism>
<reference evidence="2 3" key="1">
    <citation type="submission" date="2018-06" db="EMBL/GenBank/DDBJ databases">
        <authorList>
            <person name="Liu Z.-W."/>
        </authorList>
    </citation>
    <scope>NUCLEOTIDE SEQUENCE [LARGE SCALE GENOMIC DNA]</scope>
    <source>
        <strain evidence="2 3">2b14</strain>
    </source>
</reference>
<dbReference type="SUPFAM" id="SSF46955">
    <property type="entry name" value="Putative DNA-binding domain"/>
    <property type="match status" value="1"/>
</dbReference>
<feature type="domain" description="Helix-turn-helix" evidence="1">
    <location>
        <begin position="39"/>
        <end position="86"/>
    </location>
</feature>